<dbReference type="PANTHER" id="PTHR43352">
    <property type="entry name" value="ACETYL-COA SYNTHETASE"/>
    <property type="match status" value="1"/>
</dbReference>
<dbReference type="Gene3D" id="3.40.50.12780">
    <property type="entry name" value="N-terminal domain of ligase-like"/>
    <property type="match status" value="1"/>
</dbReference>
<proteinExistence type="predicted"/>
<dbReference type="InterPro" id="IPR042099">
    <property type="entry name" value="ANL_N_sf"/>
</dbReference>
<dbReference type="EC" id="6.2.1.32" evidence="4"/>
<dbReference type="SUPFAM" id="SSF56801">
    <property type="entry name" value="Acetyl-CoA synthetase-like"/>
    <property type="match status" value="1"/>
</dbReference>
<feature type="domain" description="AMP-binding enzyme C-terminal" evidence="3">
    <location>
        <begin position="437"/>
        <end position="486"/>
    </location>
</feature>
<keyword evidence="1 4" id="KW-0436">Ligase</keyword>
<dbReference type="Pfam" id="PF00501">
    <property type="entry name" value="AMP-binding"/>
    <property type="match status" value="1"/>
</dbReference>
<dbReference type="PANTHER" id="PTHR43352:SF1">
    <property type="entry name" value="ANTHRANILATE--COA LIGASE"/>
    <property type="match status" value="1"/>
</dbReference>
<reference evidence="4" key="1">
    <citation type="submission" date="2015-10" db="EMBL/GenBank/DDBJ databases">
        <authorList>
            <person name="Gilbert D.G."/>
        </authorList>
    </citation>
    <scope>NUCLEOTIDE SEQUENCE</scope>
    <source>
        <strain evidence="4">A757</strain>
    </source>
</reference>
<feature type="domain" description="AMP-dependent synthetase/ligase" evidence="2">
    <location>
        <begin position="18"/>
        <end position="358"/>
    </location>
</feature>
<dbReference type="AlphaFoldDB" id="A0A142BLZ3"/>
<name>A0A142BLZ3_PSEO7</name>
<dbReference type="Gene3D" id="3.30.300.30">
    <property type="match status" value="1"/>
</dbReference>
<dbReference type="GO" id="GO:0018860">
    <property type="term" value="F:anthranilate-CoA ligase activity"/>
    <property type="evidence" value="ECO:0007669"/>
    <property type="project" value="UniProtKB-EC"/>
</dbReference>
<dbReference type="InterPro" id="IPR025110">
    <property type="entry name" value="AMP-bd_C"/>
</dbReference>
<dbReference type="InterPro" id="IPR045851">
    <property type="entry name" value="AMP-bd_C_sf"/>
</dbReference>
<dbReference type="Pfam" id="PF13193">
    <property type="entry name" value="AMP-binding_C"/>
    <property type="match status" value="1"/>
</dbReference>
<organism evidence="4">
    <name type="scientific">Pseudoalteromonas piscicida</name>
    <dbReference type="NCBI Taxonomy" id="43662"/>
    <lineage>
        <taxon>Bacteria</taxon>
        <taxon>Pseudomonadati</taxon>
        <taxon>Pseudomonadota</taxon>
        <taxon>Gammaproteobacteria</taxon>
        <taxon>Alteromonadales</taxon>
        <taxon>Pseudoalteromonadaceae</taxon>
        <taxon>Pseudoalteromonas</taxon>
    </lineage>
</organism>
<dbReference type="InterPro" id="IPR020845">
    <property type="entry name" value="AMP-binding_CS"/>
</dbReference>
<sequence length="499" mass="55292">MSNTINLAERWLHHCEVPEKIAIAHQDCEITYEQLKSSMAKLASAFEQIGLQKDSRVVIGLNDSPILHTCFLASLAFGAIPIVINPKLSESALTYIIGDSDASIYVSEENGRTTFQFFHQGNKTNKVTYQTMLSYGDVAWNNYFFRDPSDVAFMQYTSGTTGNPKGVMHSSENALYIAQYFAKNTLGATQQDVFYSLAKSFFGYGLGNSLIFPLELQATVVLDSEWPTIERVAANLSRYQPTLFFGVPAIYHGLASLHNSHAIVSSVRLAISAGSALPSGIFNSWDQQFGLRIVDGLGSTELCHIFCSHTPQTASCNSLGKPLSGYEVSIRDANQQPVAQGKTGNLWVKGPSMALGYWKNSAATQNKFVDGWYNSGDLAAIDENGELHFKGRSDDLFKVNGRWVVPSEIEVKLAHNFPTILELAMVPYEADDGFIKPSLWVVPRQGVDSHSLKREVNHWCSQNLSSYQRPNLITMIDALPRNDNGKVVRKRLMHLEEVA</sequence>
<evidence type="ECO:0000259" key="2">
    <source>
        <dbReference type="Pfam" id="PF00501"/>
    </source>
</evidence>
<evidence type="ECO:0000256" key="1">
    <source>
        <dbReference type="ARBA" id="ARBA00022598"/>
    </source>
</evidence>
<dbReference type="EMBL" id="KT879191">
    <property type="protein sequence ID" value="AMP19714.1"/>
    <property type="molecule type" value="Genomic_DNA"/>
</dbReference>
<evidence type="ECO:0000259" key="3">
    <source>
        <dbReference type="Pfam" id="PF13193"/>
    </source>
</evidence>
<dbReference type="PROSITE" id="PS00455">
    <property type="entry name" value="AMP_BINDING"/>
    <property type="match status" value="1"/>
</dbReference>
<protein>
    <submittedName>
        <fullName evidence="4">Anthranilate-CoA ligase</fullName>
        <ecNumber evidence="4">6.2.1.32</ecNumber>
    </submittedName>
</protein>
<reference evidence="4" key="2">
    <citation type="journal article" date="2016" name="Front. Microbiol.">
        <title>A Bacterial Quorum-Sensing Precursor Induces Mortality in the Marine Coccolithophore, Emiliania huxleyi.</title>
        <authorList>
            <person name="Harvey E.L."/>
            <person name="Deering R.W."/>
            <person name="Rowley D.C."/>
            <person name="El Gamal A."/>
            <person name="Schorn M."/>
            <person name="Moore B.S."/>
            <person name="Johnson M.D."/>
            <person name="Mincer T.J."/>
            <person name="Whalen K.E."/>
        </authorList>
    </citation>
    <scope>NUCLEOTIDE SEQUENCE</scope>
    <source>
        <strain evidence="4">A757</strain>
    </source>
</reference>
<accession>A0A142BLZ3</accession>
<evidence type="ECO:0000313" key="4">
    <source>
        <dbReference type="EMBL" id="AMP19714.1"/>
    </source>
</evidence>
<dbReference type="GO" id="GO:0044550">
    <property type="term" value="P:secondary metabolite biosynthetic process"/>
    <property type="evidence" value="ECO:0007669"/>
    <property type="project" value="TreeGrafter"/>
</dbReference>
<dbReference type="InterPro" id="IPR000873">
    <property type="entry name" value="AMP-dep_synth/lig_dom"/>
</dbReference>